<accession>A0AAV4S2R1</accession>
<dbReference type="Proteomes" id="UP001054945">
    <property type="component" value="Unassembled WGS sequence"/>
</dbReference>
<evidence type="ECO:0000313" key="1">
    <source>
        <dbReference type="EMBL" id="GIY28453.1"/>
    </source>
</evidence>
<comment type="caution">
    <text evidence="1">The sequence shown here is derived from an EMBL/GenBank/DDBJ whole genome shotgun (WGS) entry which is preliminary data.</text>
</comment>
<reference evidence="1 2" key="1">
    <citation type="submission" date="2021-06" db="EMBL/GenBank/DDBJ databases">
        <title>Caerostris extrusa draft genome.</title>
        <authorList>
            <person name="Kono N."/>
            <person name="Arakawa K."/>
        </authorList>
    </citation>
    <scope>NUCLEOTIDE SEQUENCE [LARGE SCALE GENOMIC DNA]</scope>
</reference>
<organism evidence="1 2">
    <name type="scientific">Caerostris extrusa</name>
    <name type="common">Bark spider</name>
    <name type="synonym">Caerostris bankana</name>
    <dbReference type="NCBI Taxonomy" id="172846"/>
    <lineage>
        <taxon>Eukaryota</taxon>
        <taxon>Metazoa</taxon>
        <taxon>Ecdysozoa</taxon>
        <taxon>Arthropoda</taxon>
        <taxon>Chelicerata</taxon>
        <taxon>Arachnida</taxon>
        <taxon>Araneae</taxon>
        <taxon>Araneomorphae</taxon>
        <taxon>Entelegynae</taxon>
        <taxon>Araneoidea</taxon>
        <taxon>Araneidae</taxon>
        <taxon>Caerostris</taxon>
    </lineage>
</organism>
<evidence type="ECO:0000313" key="2">
    <source>
        <dbReference type="Proteomes" id="UP001054945"/>
    </source>
</evidence>
<gene>
    <name evidence="1" type="ORF">CEXT_796441</name>
</gene>
<keyword evidence="2" id="KW-1185">Reference proteome</keyword>
<proteinExistence type="predicted"/>
<name>A0AAV4S2R1_CAEEX</name>
<dbReference type="EMBL" id="BPLR01008946">
    <property type="protein sequence ID" value="GIY28453.1"/>
    <property type="molecule type" value="Genomic_DNA"/>
</dbReference>
<dbReference type="AlphaFoldDB" id="A0AAV4S2R1"/>
<protein>
    <submittedName>
        <fullName evidence="1">Uncharacterized protein</fullName>
    </submittedName>
</protein>
<sequence>ERKYIVCDEVQCPFKKRGTFLLTDPTIDRGRESFERGPEKRGRCCRRCLSGVVFSERDLTHCWVVMAIPTLRYVSFSNNRQHELDCGINARKILSRGCRLNSSTN</sequence>
<feature type="non-terminal residue" evidence="1">
    <location>
        <position position="1"/>
    </location>
</feature>